<organism evidence="2 3">
    <name type="scientific">Rufibacter hautae</name>
    <dbReference type="NCBI Taxonomy" id="2595005"/>
    <lineage>
        <taxon>Bacteria</taxon>
        <taxon>Pseudomonadati</taxon>
        <taxon>Bacteroidota</taxon>
        <taxon>Cytophagia</taxon>
        <taxon>Cytophagales</taxon>
        <taxon>Hymenobacteraceae</taxon>
        <taxon>Rufibacter</taxon>
    </lineage>
</organism>
<dbReference type="RefSeq" id="WP_149093149.1">
    <property type="nucleotide sequence ID" value="NZ_VKKY01000003.1"/>
</dbReference>
<evidence type="ECO:0000313" key="3">
    <source>
        <dbReference type="Proteomes" id="UP000324133"/>
    </source>
</evidence>
<protein>
    <submittedName>
        <fullName evidence="2">Glycosyltransferase family 2 protein</fullName>
    </submittedName>
</protein>
<dbReference type="SUPFAM" id="SSF53448">
    <property type="entry name" value="Nucleotide-diphospho-sugar transferases"/>
    <property type="match status" value="1"/>
</dbReference>
<dbReference type="InterPro" id="IPR001173">
    <property type="entry name" value="Glyco_trans_2-like"/>
</dbReference>
<reference evidence="2 3" key="1">
    <citation type="submission" date="2019-07" db="EMBL/GenBank/DDBJ databases">
        <title>Rufibacter sp. nov., isolated from lake sediment.</title>
        <authorList>
            <person name="Qu J.-H."/>
        </authorList>
    </citation>
    <scope>NUCLEOTIDE SEQUENCE [LARGE SCALE GENOMIC DNA]</scope>
    <source>
        <strain evidence="2 3">NBS58-1</strain>
    </source>
</reference>
<keyword evidence="3" id="KW-1185">Reference proteome</keyword>
<dbReference type="PANTHER" id="PTHR22916">
    <property type="entry name" value="GLYCOSYLTRANSFERASE"/>
    <property type="match status" value="1"/>
</dbReference>
<feature type="domain" description="Glycosyltransferase 2-like" evidence="1">
    <location>
        <begin position="10"/>
        <end position="124"/>
    </location>
</feature>
<dbReference type="InterPro" id="IPR029044">
    <property type="entry name" value="Nucleotide-diphossugar_trans"/>
</dbReference>
<dbReference type="EMBL" id="VKKY01000003">
    <property type="protein sequence ID" value="KAA3437209.1"/>
    <property type="molecule type" value="Genomic_DNA"/>
</dbReference>
<comment type="caution">
    <text evidence="2">The sequence shown here is derived from an EMBL/GenBank/DDBJ whole genome shotgun (WGS) entry which is preliminary data.</text>
</comment>
<proteinExistence type="predicted"/>
<name>A0A5B6TDZ8_9BACT</name>
<gene>
    <name evidence="2" type="ORF">FOA19_20670</name>
</gene>
<dbReference type="Pfam" id="PF00535">
    <property type="entry name" value="Glycos_transf_2"/>
    <property type="match status" value="1"/>
</dbReference>
<dbReference type="OrthoDB" id="6307329at2"/>
<dbReference type="AlphaFoldDB" id="A0A5B6TDZ8"/>
<accession>A0A5B6TDZ8</accession>
<evidence type="ECO:0000313" key="2">
    <source>
        <dbReference type="EMBL" id="KAA3437209.1"/>
    </source>
</evidence>
<dbReference type="CDD" id="cd00761">
    <property type="entry name" value="Glyco_tranf_GTA_type"/>
    <property type="match status" value="1"/>
</dbReference>
<dbReference type="GO" id="GO:0016758">
    <property type="term" value="F:hexosyltransferase activity"/>
    <property type="evidence" value="ECO:0007669"/>
    <property type="project" value="UniProtKB-ARBA"/>
</dbReference>
<dbReference type="PANTHER" id="PTHR22916:SF3">
    <property type="entry name" value="UDP-GLCNAC:BETAGAL BETA-1,3-N-ACETYLGLUCOSAMINYLTRANSFERASE-LIKE PROTEIN 1"/>
    <property type="match status" value="1"/>
</dbReference>
<evidence type="ECO:0000259" key="1">
    <source>
        <dbReference type="Pfam" id="PF00535"/>
    </source>
</evidence>
<dbReference type="Proteomes" id="UP000324133">
    <property type="component" value="Unassembled WGS sequence"/>
</dbReference>
<keyword evidence="2" id="KW-0808">Transferase</keyword>
<dbReference type="Gene3D" id="3.90.550.10">
    <property type="entry name" value="Spore Coat Polysaccharide Biosynthesis Protein SpsA, Chain A"/>
    <property type="match status" value="1"/>
</dbReference>
<sequence>MSTASFPLVSVIIAFLNEERFLPEAIESVLRQEYAHWELLLVDDGSTDRSTGIAKDFASRYPGKVFYHDHEGHANKGLSASRNFGLGKAKGKYIAILDADDVWLPGKLAHQVAIFRQYPEVAMVAEGSVYWYDWADAQKENVTILVGAPQDEVYAAPKLMAHLYPLGTGSAPVPSGLMMEKTAFQKLGGFEDAFKKEFGLYEDQAFLSKFYLSEKVYVSSACNNLYRQRPESIVSSVHADGKYHAVRKYFLDWLQEYLQKENITDKTTHSLLQKALFPYKFPRLHLLSSKLLRKLSRL</sequence>